<comment type="caution">
    <text evidence="1">The sequence shown here is derived from an EMBL/GenBank/DDBJ whole genome shotgun (WGS) entry which is preliminary data.</text>
</comment>
<name>A0ABQ1W2F5_9BACL</name>
<dbReference type="Proteomes" id="UP000608420">
    <property type="component" value="Unassembled WGS sequence"/>
</dbReference>
<gene>
    <name evidence="1" type="ORF">GCM10010913_35100</name>
</gene>
<keyword evidence="2" id="KW-1185">Reference proteome</keyword>
<protein>
    <recommendedName>
        <fullName evidence="3">Secreted protein</fullName>
    </recommendedName>
</protein>
<accession>A0ABQ1W2F5</accession>
<evidence type="ECO:0008006" key="3">
    <source>
        <dbReference type="Google" id="ProtNLM"/>
    </source>
</evidence>
<dbReference type="EMBL" id="BMIW01000029">
    <property type="protein sequence ID" value="GGG10297.1"/>
    <property type="molecule type" value="Genomic_DNA"/>
</dbReference>
<sequence length="114" mass="12549">MLLRLSPFQGEALGAFVAWIAFPPSGTSYFGSARVTWKHAGEVCCFRLAWVYGGVGAAFHPYGVRSTFGGCEGSGEWTVVLFNCNLACRWRCSCGMRSGWSEKKEEHVARFKLG</sequence>
<organism evidence="1 2">
    <name type="scientific">Paenibacillus aceti</name>
    <dbReference type="NCBI Taxonomy" id="1820010"/>
    <lineage>
        <taxon>Bacteria</taxon>
        <taxon>Bacillati</taxon>
        <taxon>Bacillota</taxon>
        <taxon>Bacilli</taxon>
        <taxon>Bacillales</taxon>
        <taxon>Paenibacillaceae</taxon>
        <taxon>Paenibacillus</taxon>
    </lineage>
</organism>
<evidence type="ECO:0000313" key="1">
    <source>
        <dbReference type="EMBL" id="GGG10297.1"/>
    </source>
</evidence>
<reference evidence="2" key="1">
    <citation type="journal article" date="2019" name="Int. J. Syst. Evol. Microbiol.">
        <title>The Global Catalogue of Microorganisms (GCM) 10K type strain sequencing project: providing services to taxonomists for standard genome sequencing and annotation.</title>
        <authorList>
            <consortium name="The Broad Institute Genomics Platform"/>
            <consortium name="The Broad Institute Genome Sequencing Center for Infectious Disease"/>
            <person name="Wu L."/>
            <person name="Ma J."/>
        </authorList>
    </citation>
    <scope>NUCLEOTIDE SEQUENCE [LARGE SCALE GENOMIC DNA]</scope>
    <source>
        <strain evidence="2">CGMCC 1.15420</strain>
    </source>
</reference>
<proteinExistence type="predicted"/>
<evidence type="ECO:0000313" key="2">
    <source>
        <dbReference type="Proteomes" id="UP000608420"/>
    </source>
</evidence>